<dbReference type="EMBL" id="CP137624">
    <property type="protein sequence ID" value="WPK11112.1"/>
    <property type="molecule type" value="Genomic_DNA"/>
</dbReference>
<dbReference type="PROSITE" id="PS51186">
    <property type="entry name" value="GNAT"/>
    <property type="match status" value="1"/>
</dbReference>
<sequence>MQIQKLKQTKVNEVFAHFKNVKGDFLLNNLDNDSFVIGISADKNEKILGLVLAEYKELNRMGIIYSVNVRENSQNTNMEEKLLKFAEKELKAKGAKVLYTNIFPETSPNMKFTLRKQSWMPPALDKTHFIISVKDMNQEKWIETSTFPEGFSIKSLNQIHETELEPLRNANWYPKHLSPLEDFQFGETSPQTSFWVYFKGEIVGWILSKNINNEYLVVTSLFIKEDCRSHYILRPLLGEVIKNQLQLHIPYTHFDVRNQDNKVLKFFKRFFRRYIYQTIEIHSSYKILRP</sequence>
<gene>
    <name evidence="2" type="ORF">R6U77_14615</name>
</gene>
<reference evidence="2 3" key="1">
    <citation type="submission" date="2023-09" db="EMBL/GenBank/DDBJ databases">
        <authorList>
            <person name="Page C.A."/>
            <person name="Perez-Diaz I.M."/>
        </authorList>
    </citation>
    <scope>NUCLEOTIDE SEQUENCE [LARGE SCALE GENOMIC DNA]</scope>
    <source>
        <strain evidence="2 3">Ll15</strain>
    </source>
</reference>
<organism evidence="2 3">
    <name type="scientific">Lysinibacillus louembei</name>
    <dbReference type="NCBI Taxonomy" id="1470088"/>
    <lineage>
        <taxon>Bacteria</taxon>
        <taxon>Bacillati</taxon>
        <taxon>Bacillota</taxon>
        <taxon>Bacilli</taxon>
        <taxon>Bacillales</taxon>
        <taxon>Bacillaceae</taxon>
        <taxon>Lysinibacillus</taxon>
    </lineage>
</organism>
<protein>
    <recommendedName>
        <fullName evidence="1">N-acetyltransferase domain-containing protein</fullName>
    </recommendedName>
</protein>
<evidence type="ECO:0000259" key="1">
    <source>
        <dbReference type="PROSITE" id="PS51186"/>
    </source>
</evidence>
<keyword evidence="3" id="KW-1185">Reference proteome</keyword>
<feature type="domain" description="N-acetyltransferase" evidence="1">
    <location>
        <begin position="151"/>
        <end position="290"/>
    </location>
</feature>
<dbReference type="RefSeq" id="WP_319836204.1">
    <property type="nucleotide sequence ID" value="NZ_CP137624.1"/>
</dbReference>
<name>A0ABZ0RSA0_9BACI</name>
<accession>A0ABZ0RSA0</accession>
<dbReference type="Proteomes" id="UP001322664">
    <property type="component" value="Chromosome"/>
</dbReference>
<dbReference type="Gene3D" id="3.40.630.30">
    <property type="match status" value="2"/>
</dbReference>
<dbReference type="Pfam" id="PF00583">
    <property type="entry name" value="Acetyltransf_1"/>
    <property type="match status" value="1"/>
</dbReference>
<evidence type="ECO:0000313" key="2">
    <source>
        <dbReference type="EMBL" id="WPK11112.1"/>
    </source>
</evidence>
<dbReference type="InterPro" id="IPR000182">
    <property type="entry name" value="GNAT_dom"/>
</dbReference>
<dbReference type="SUPFAM" id="SSF55729">
    <property type="entry name" value="Acyl-CoA N-acyltransferases (Nat)"/>
    <property type="match status" value="1"/>
</dbReference>
<evidence type="ECO:0000313" key="3">
    <source>
        <dbReference type="Proteomes" id="UP001322664"/>
    </source>
</evidence>
<dbReference type="InterPro" id="IPR016181">
    <property type="entry name" value="Acyl_CoA_acyltransferase"/>
</dbReference>
<proteinExistence type="predicted"/>